<proteinExistence type="predicted"/>
<evidence type="ECO:0000313" key="3">
    <source>
        <dbReference type="Proteomes" id="UP000199116"/>
    </source>
</evidence>
<name>A0A1I2Q4I9_9FLAO</name>
<dbReference type="InterPro" id="IPR035965">
    <property type="entry name" value="PAS-like_dom_sf"/>
</dbReference>
<dbReference type="Gene3D" id="3.30.450.20">
    <property type="entry name" value="PAS domain"/>
    <property type="match status" value="1"/>
</dbReference>
<evidence type="ECO:0000259" key="1">
    <source>
        <dbReference type="PROSITE" id="PS50112"/>
    </source>
</evidence>
<organism evidence="2 3">
    <name type="scientific">Salegentibacter agarivorans</name>
    <dbReference type="NCBI Taxonomy" id="345907"/>
    <lineage>
        <taxon>Bacteria</taxon>
        <taxon>Pseudomonadati</taxon>
        <taxon>Bacteroidota</taxon>
        <taxon>Flavobacteriia</taxon>
        <taxon>Flavobacteriales</taxon>
        <taxon>Flavobacteriaceae</taxon>
        <taxon>Salegentibacter</taxon>
    </lineage>
</organism>
<feature type="domain" description="PAS" evidence="1">
    <location>
        <begin position="29"/>
        <end position="54"/>
    </location>
</feature>
<evidence type="ECO:0000313" key="2">
    <source>
        <dbReference type="EMBL" id="SFG23395.1"/>
    </source>
</evidence>
<dbReference type="AlphaFoldDB" id="A0A1I2Q4I9"/>
<dbReference type="CDD" id="cd00130">
    <property type="entry name" value="PAS"/>
    <property type="match status" value="1"/>
</dbReference>
<reference evidence="3" key="1">
    <citation type="submission" date="2016-10" db="EMBL/GenBank/DDBJ databases">
        <authorList>
            <person name="Varghese N."/>
            <person name="Submissions S."/>
        </authorList>
    </citation>
    <scope>NUCLEOTIDE SEQUENCE [LARGE SCALE GENOMIC DNA]</scope>
    <source>
        <strain evidence="3">DSM 23515</strain>
    </source>
</reference>
<dbReference type="InterPro" id="IPR000014">
    <property type="entry name" value="PAS"/>
</dbReference>
<dbReference type="PROSITE" id="PS50112">
    <property type="entry name" value="PAS"/>
    <property type="match status" value="1"/>
</dbReference>
<feature type="non-terminal residue" evidence="2">
    <location>
        <position position="54"/>
    </location>
</feature>
<sequence>MEIKNIKNEFDLEPFFSLSHDYLCIAGYDGYFRKINPAFVKLMGYTQEELFANP</sequence>
<accession>A0A1I2Q4I9</accession>
<keyword evidence="3" id="KW-1185">Reference proteome</keyword>
<dbReference type="RefSeq" id="WP_143083694.1">
    <property type="nucleotide sequence ID" value="NZ_FOOH01000043.1"/>
</dbReference>
<protein>
    <submittedName>
        <fullName evidence="2">PAS domain S-box-containing protein</fullName>
    </submittedName>
</protein>
<dbReference type="SUPFAM" id="SSF55785">
    <property type="entry name" value="PYP-like sensor domain (PAS domain)"/>
    <property type="match status" value="1"/>
</dbReference>
<dbReference type="EMBL" id="FOOH01000043">
    <property type="protein sequence ID" value="SFG23395.1"/>
    <property type="molecule type" value="Genomic_DNA"/>
</dbReference>
<gene>
    <name evidence="2" type="ORF">SAMN04488033_14315</name>
</gene>
<dbReference type="NCBIfam" id="TIGR00229">
    <property type="entry name" value="sensory_box"/>
    <property type="match status" value="1"/>
</dbReference>
<dbReference type="Proteomes" id="UP000199116">
    <property type="component" value="Unassembled WGS sequence"/>
</dbReference>